<sequence>CTFGETIEEAKRMAEDALKCYLESVLKEKGMIPEDREPAIERIAVTV</sequence>
<evidence type="ECO:0008006" key="2">
    <source>
        <dbReference type="Google" id="ProtNLM"/>
    </source>
</evidence>
<dbReference type="EMBL" id="BARV01022307">
    <property type="protein sequence ID" value="GAI19189.1"/>
    <property type="molecule type" value="Genomic_DNA"/>
</dbReference>
<proteinExistence type="predicted"/>
<organism evidence="1">
    <name type="scientific">marine sediment metagenome</name>
    <dbReference type="NCBI Taxonomy" id="412755"/>
    <lineage>
        <taxon>unclassified sequences</taxon>
        <taxon>metagenomes</taxon>
        <taxon>ecological metagenomes</taxon>
    </lineage>
</organism>
<dbReference type="InterPro" id="IPR035069">
    <property type="entry name" value="TTHA1013/TTHA0281-like"/>
</dbReference>
<feature type="non-terminal residue" evidence="1">
    <location>
        <position position="1"/>
    </location>
</feature>
<name>X1NKH3_9ZZZZ</name>
<dbReference type="AlphaFoldDB" id="X1NKH3"/>
<dbReference type="Gene3D" id="3.30.160.250">
    <property type="match status" value="1"/>
</dbReference>
<evidence type="ECO:0000313" key="1">
    <source>
        <dbReference type="EMBL" id="GAI19189.1"/>
    </source>
</evidence>
<protein>
    <recommendedName>
        <fullName evidence="2">HicB-like antitoxin of toxin-antitoxin system domain-containing protein</fullName>
    </recommendedName>
</protein>
<reference evidence="1" key="1">
    <citation type="journal article" date="2014" name="Front. Microbiol.">
        <title>High frequency of phylogenetically diverse reductive dehalogenase-homologous genes in deep subseafloor sedimentary metagenomes.</title>
        <authorList>
            <person name="Kawai M."/>
            <person name="Futagami T."/>
            <person name="Toyoda A."/>
            <person name="Takaki Y."/>
            <person name="Nishi S."/>
            <person name="Hori S."/>
            <person name="Arai W."/>
            <person name="Tsubouchi T."/>
            <person name="Morono Y."/>
            <person name="Uchiyama I."/>
            <person name="Ito T."/>
            <person name="Fujiyama A."/>
            <person name="Inagaki F."/>
            <person name="Takami H."/>
        </authorList>
    </citation>
    <scope>NUCLEOTIDE SEQUENCE</scope>
    <source>
        <strain evidence="1">Expedition CK06-06</strain>
    </source>
</reference>
<gene>
    <name evidence="1" type="ORF">S06H3_36795</name>
</gene>
<dbReference type="SUPFAM" id="SSF143100">
    <property type="entry name" value="TTHA1013/TTHA0281-like"/>
    <property type="match status" value="1"/>
</dbReference>
<accession>X1NKH3</accession>
<comment type="caution">
    <text evidence="1">The sequence shown here is derived from an EMBL/GenBank/DDBJ whole genome shotgun (WGS) entry which is preliminary data.</text>
</comment>